<reference evidence="3 4" key="1">
    <citation type="journal article" date="2018" name="Mol. Biol. Evol.">
        <title>Broad Genomic Sampling Reveals a Smut Pathogenic Ancestry of the Fungal Clade Ustilaginomycotina.</title>
        <authorList>
            <person name="Kijpornyongpan T."/>
            <person name="Mondo S.J."/>
            <person name="Barry K."/>
            <person name="Sandor L."/>
            <person name="Lee J."/>
            <person name="Lipzen A."/>
            <person name="Pangilinan J."/>
            <person name="LaButti K."/>
            <person name="Hainaut M."/>
            <person name="Henrissat B."/>
            <person name="Grigoriev I.V."/>
            <person name="Spatafora J.W."/>
            <person name="Aime M.C."/>
        </authorList>
    </citation>
    <scope>NUCLEOTIDE SEQUENCE [LARGE SCALE GENOMIC DNA]</scope>
    <source>
        <strain evidence="3 4">MCA 3645</strain>
    </source>
</reference>
<name>A0A317XQ98_9BASI</name>
<organism evidence="3 4">
    <name type="scientific">Testicularia cyperi</name>
    <dbReference type="NCBI Taxonomy" id="1882483"/>
    <lineage>
        <taxon>Eukaryota</taxon>
        <taxon>Fungi</taxon>
        <taxon>Dikarya</taxon>
        <taxon>Basidiomycota</taxon>
        <taxon>Ustilaginomycotina</taxon>
        <taxon>Ustilaginomycetes</taxon>
        <taxon>Ustilaginales</taxon>
        <taxon>Anthracoideaceae</taxon>
        <taxon>Testicularia</taxon>
    </lineage>
</organism>
<dbReference type="PANTHER" id="PTHR28219:SF1">
    <property type="entry name" value="UPF0642 PROTEIN YBL028C"/>
    <property type="match status" value="1"/>
</dbReference>
<evidence type="ECO:0000259" key="2">
    <source>
        <dbReference type="Pfam" id="PF10338"/>
    </source>
</evidence>
<feature type="domain" description="DUF2423" evidence="2">
    <location>
        <begin position="1"/>
        <end position="46"/>
    </location>
</feature>
<dbReference type="Pfam" id="PF10338">
    <property type="entry name" value="YBL028C_N"/>
    <property type="match status" value="1"/>
</dbReference>
<dbReference type="Proteomes" id="UP000246740">
    <property type="component" value="Unassembled WGS sequence"/>
</dbReference>
<evidence type="ECO:0000313" key="3">
    <source>
        <dbReference type="EMBL" id="PWY99518.1"/>
    </source>
</evidence>
<dbReference type="AlphaFoldDB" id="A0A317XQ98"/>
<feature type="region of interest" description="Disordered" evidence="1">
    <location>
        <begin position="43"/>
        <end position="124"/>
    </location>
</feature>
<feature type="region of interest" description="Disordered" evidence="1">
    <location>
        <begin position="1"/>
        <end position="23"/>
    </location>
</feature>
<dbReference type="PANTHER" id="PTHR28219">
    <property type="entry name" value="UPF0642 PROTEIN YBL028C"/>
    <property type="match status" value="1"/>
</dbReference>
<gene>
    <name evidence="3" type="ORF">BCV70DRAFT_162410</name>
</gene>
<protein>
    <recommendedName>
        <fullName evidence="2">DUF2423 domain-containing protein</fullName>
    </recommendedName>
</protein>
<dbReference type="OrthoDB" id="4087970at2759"/>
<keyword evidence="4" id="KW-1185">Reference proteome</keyword>
<evidence type="ECO:0000313" key="4">
    <source>
        <dbReference type="Proteomes" id="UP000246740"/>
    </source>
</evidence>
<dbReference type="GO" id="GO:0030687">
    <property type="term" value="C:preribosome, large subunit precursor"/>
    <property type="evidence" value="ECO:0007669"/>
    <property type="project" value="TreeGrafter"/>
</dbReference>
<dbReference type="InterPro" id="IPR019434">
    <property type="entry name" value="DUF2423"/>
</dbReference>
<proteinExistence type="predicted"/>
<feature type="compositionally biased region" description="Basic residues" evidence="1">
    <location>
        <begin position="114"/>
        <end position="124"/>
    </location>
</feature>
<dbReference type="STRING" id="1882483.A0A317XQ98"/>
<evidence type="ECO:0000256" key="1">
    <source>
        <dbReference type="SAM" id="MobiDB-lite"/>
    </source>
</evidence>
<dbReference type="EMBL" id="KZ819195">
    <property type="protein sequence ID" value="PWY99518.1"/>
    <property type="molecule type" value="Genomic_DNA"/>
</dbReference>
<sequence>MAKSLRSSAKLKARQLKRSDPKSDYAVNEAARVNALNARLQAGLKKDKLPMNDDTQDNDDQIAAPTTADEDGETKQKISTAGPRNSRREVWRKARRLTPFKNKGGNKLFDAHKSKNGGKLKRRR</sequence>
<accession>A0A317XQ98</accession>
<dbReference type="InParanoid" id="A0A317XQ98"/>